<evidence type="ECO:0000313" key="9">
    <source>
        <dbReference type="WormBase" id="T19E7.5"/>
    </source>
</evidence>
<evidence type="ECO:0000313" key="8">
    <source>
        <dbReference type="Proteomes" id="UP000001940"/>
    </source>
</evidence>
<dbReference type="SMR" id="Q22594"/>
<dbReference type="PANTHER" id="PTHR22945:SF13">
    <property type="entry name" value="SERPENTINE RECEPTOR, CLASS D (DELTA)"/>
    <property type="match status" value="1"/>
</dbReference>
<dbReference type="PaxDb" id="6239-T19E7.5"/>
<comment type="similarity">
    <text evidence="2">Belongs to the nematode receptor-like protein srd family.</text>
</comment>
<protein>
    <submittedName>
        <fullName evidence="7">Serpentine Receptor, class D (Delta)</fullName>
    </submittedName>
</protein>
<dbReference type="InParanoid" id="Q22594"/>
<dbReference type="PANTHER" id="PTHR22945">
    <property type="entry name" value="SERPENTINE RECEPTOR, CLASS D DELTA"/>
    <property type="match status" value="1"/>
</dbReference>
<keyword evidence="7" id="KW-0675">Receptor</keyword>
<gene>
    <name evidence="7 9" type="primary">srd-5</name>
    <name evidence="7" type="ORF">CELE_T19E7.5</name>
    <name evidence="9" type="ORF">T19E7.5</name>
</gene>
<comment type="subcellular location">
    <subcellularLocation>
        <location evidence="1">Membrane</location>
        <topology evidence="1">Multi-pass membrane protein</topology>
    </subcellularLocation>
</comment>
<feature type="transmembrane region" description="Helical" evidence="6">
    <location>
        <begin position="125"/>
        <end position="145"/>
    </location>
</feature>
<dbReference type="OMA" id="CHVAAWK"/>
<evidence type="ECO:0000256" key="6">
    <source>
        <dbReference type="SAM" id="Phobius"/>
    </source>
</evidence>
<organism evidence="7 8">
    <name type="scientific">Caenorhabditis elegans</name>
    <dbReference type="NCBI Taxonomy" id="6239"/>
    <lineage>
        <taxon>Eukaryota</taxon>
        <taxon>Metazoa</taxon>
        <taxon>Ecdysozoa</taxon>
        <taxon>Nematoda</taxon>
        <taxon>Chromadorea</taxon>
        <taxon>Rhabditida</taxon>
        <taxon>Rhabditina</taxon>
        <taxon>Rhabditomorpha</taxon>
        <taxon>Rhabditoidea</taxon>
        <taxon>Rhabditidae</taxon>
        <taxon>Peloderinae</taxon>
        <taxon>Caenorhabditis</taxon>
    </lineage>
</organism>
<keyword evidence="8" id="KW-1185">Reference proteome</keyword>
<evidence type="ECO:0000256" key="5">
    <source>
        <dbReference type="ARBA" id="ARBA00023136"/>
    </source>
</evidence>
<dbReference type="UCSC" id="T19E7.5">
    <property type="organism name" value="c. elegans"/>
</dbReference>
<dbReference type="AGR" id="WB:WBGene00005083"/>
<dbReference type="PhylomeDB" id="Q22594"/>
<dbReference type="Pfam" id="PF10317">
    <property type="entry name" value="7TM_GPCR_Srd"/>
    <property type="match status" value="1"/>
</dbReference>
<dbReference type="HOGENOM" id="CLU_057924_3_0_1"/>
<dbReference type="InterPro" id="IPR050920">
    <property type="entry name" value="Nematode_rcpt-like_delta"/>
</dbReference>
<dbReference type="STRING" id="6239.T19E7.5.1"/>
<feature type="transmembrane region" description="Helical" evidence="6">
    <location>
        <begin position="233"/>
        <end position="253"/>
    </location>
</feature>
<dbReference type="CTD" id="188612"/>
<evidence type="ECO:0000256" key="2">
    <source>
        <dbReference type="ARBA" id="ARBA00009166"/>
    </source>
</evidence>
<evidence type="ECO:0000313" key="7">
    <source>
        <dbReference type="EMBL" id="CCD62216.1"/>
    </source>
</evidence>
<reference evidence="7 8" key="1">
    <citation type="journal article" date="1998" name="Science">
        <title>Genome sequence of the nematode C. elegans: a platform for investigating biology.</title>
        <authorList>
            <consortium name="The C. elegans sequencing consortium"/>
            <person name="Sulson J.E."/>
            <person name="Waterston R."/>
        </authorList>
    </citation>
    <scope>NUCLEOTIDE SEQUENCE [LARGE SCALE GENOMIC DNA]</scope>
    <source>
        <strain evidence="7 8">Bristol N2</strain>
    </source>
</reference>
<evidence type="ECO:0000256" key="1">
    <source>
        <dbReference type="ARBA" id="ARBA00004141"/>
    </source>
</evidence>
<dbReference type="SUPFAM" id="SSF81321">
    <property type="entry name" value="Family A G protein-coupled receptor-like"/>
    <property type="match status" value="1"/>
</dbReference>
<feature type="transmembrane region" description="Helical" evidence="6">
    <location>
        <begin position="265"/>
        <end position="286"/>
    </location>
</feature>
<dbReference type="EMBL" id="BX284604">
    <property type="protein sequence ID" value="CCD62216.1"/>
    <property type="molecule type" value="Genomic_DNA"/>
</dbReference>
<keyword evidence="3 6" id="KW-0812">Transmembrane</keyword>
<dbReference type="GO" id="GO:0016020">
    <property type="term" value="C:membrane"/>
    <property type="evidence" value="ECO:0007669"/>
    <property type="project" value="UniProtKB-SubCell"/>
</dbReference>
<feature type="transmembrane region" description="Helical" evidence="6">
    <location>
        <begin position="182"/>
        <end position="203"/>
    </location>
</feature>
<dbReference type="KEGG" id="cel:CELE_T19E7.5"/>
<dbReference type="RefSeq" id="NP_500845.2">
    <property type="nucleotide sequence ID" value="NM_068444.4"/>
</dbReference>
<dbReference type="FunCoup" id="Q22594">
    <property type="interactions" value="11"/>
</dbReference>
<dbReference type="OrthoDB" id="5821732at2759"/>
<dbReference type="WormBase" id="T19E7.5">
    <property type="protein sequence ID" value="CE33697"/>
    <property type="gene ID" value="WBGene00005083"/>
    <property type="gene designation" value="srd-5"/>
</dbReference>
<accession>Q22594</accession>
<keyword evidence="4 6" id="KW-1133">Transmembrane helix</keyword>
<keyword evidence="5 6" id="KW-0472">Membrane</keyword>
<evidence type="ECO:0000256" key="3">
    <source>
        <dbReference type="ARBA" id="ARBA00022692"/>
    </source>
</evidence>
<sequence>MSLVFVIFHSVLSAIGCVLNSMLCHVAAWKSPTVIKTYSIITVNFAITNLTICGVNFILQMRMVPIEKTMIFVSYGPCQWLTDRTCFNLYSVLVHVYTHTIWLLLISFCYRYYVMIRSEPSKRQVELLLLIIYLPSFIQMILLFFDFTDPLILLDIQQNLVPQYNFTDLMIFGVADSTSFNAMYSIVHVAVMSTPIVLCIVVLRKKILRKMEFKGVQVNANTRSLQLQLLRALTFQAVIPGFYLIGVASYFVSRLEIYRDPFFEYLIFSAFLFVPVLTPISSFIFVTPYRKWFLKTCHWRNYRVESENYDTKEDTHETRGHTVSVR</sequence>
<dbReference type="AlphaFoldDB" id="Q22594"/>
<dbReference type="InterPro" id="IPR019421">
    <property type="entry name" value="7TM_GPCR_serpentine_rcpt_Srd"/>
</dbReference>
<feature type="transmembrane region" description="Helical" evidence="6">
    <location>
        <begin position="40"/>
        <end position="59"/>
    </location>
</feature>
<proteinExistence type="inferred from homology"/>
<feature type="transmembrane region" description="Helical" evidence="6">
    <location>
        <begin position="89"/>
        <end position="113"/>
    </location>
</feature>
<dbReference type="eggNOG" id="ENOG502TCR4">
    <property type="taxonomic scope" value="Eukaryota"/>
</dbReference>
<dbReference type="PIR" id="T29539">
    <property type="entry name" value="T29539"/>
</dbReference>
<evidence type="ECO:0000256" key="4">
    <source>
        <dbReference type="ARBA" id="ARBA00022989"/>
    </source>
</evidence>
<dbReference type="Proteomes" id="UP000001940">
    <property type="component" value="Chromosome IV"/>
</dbReference>
<feature type="transmembrane region" description="Helical" evidence="6">
    <location>
        <begin position="6"/>
        <end position="28"/>
    </location>
</feature>
<dbReference type="GeneID" id="188612"/>
<name>Q22594_CAEEL</name>